<sequence>MRRIRSWERPDWRALAEQEGFVFHTAPDAPYWTETVCYGFTLREIEDDLEAPSGELHAMCLELVARVVRDERSLRRLRIPEWAWPLIADSWSRADPSLYGRFDLAYDARSPAKLLEYNADTPTSAYETACFQWRWLEDLLAAGKLPHGSDQFNALHDRLIARWPSVSGGGLLHFACMSAVEEDVATVEYLRNCAAQAGVQTSFVGIEQIGLTDDGAFVDMQDRRIARLFKLYPWEWLLAEPFGLRLSGSGLRMVEPPWKAILSNKGMLALLWEMFPNHPNLLPCWFDDEAPPSVVSYARKPLFSREGANVTLVERGKTLAREDGPYGADGFVRQALAGTRFNRVHVVLGSWIVGDEPAGLSVRESDEPVTRDTARFVPHYIEP</sequence>
<evidence type="ECO:0000256" key="5">
    <source>
        <dbReference type="ARBA" id="ARBA00022842"/>
    </source>
</evidence>
<dbReference type="SUPFAM" id="SSF52440">
    <property type="entry name" value="PreATP-grasp domain"/>
    <property type="match status" value="1"/>
</dbReference>
<keyword evidence="5" id="KW-0460">Magnesium</keyword>
<feature type="domain" description="Glutathionylspermidine synthase pre-ATP-grasp-like" evidence="6">
    <location>
        <begin position="12"/>
        <end position="381"/>
    </location>
</feature>
<reference evidence="7" key="1">
    <citation type="submission" date="2024-05" db="EMBL/GenBank/DDBJ databases">
        <authorList>
            <person name="Kim S."/>
            <person name="Heo J."/>
            <person name="Choi H."/>
            <person name="Choi Y."/>
            <person name="Kwon S.-W."/>
            <person name="Kim Y."/>
        </authorList>
    </citation>
    <scope>NUCLEOTIDE SEQUENCE</scope>
    <source>
        <strain evidence="7">KACC 23698</strain>
    </source>
</reference>
<evidence type="ECO:0000259" key="6">
    <source>
        <dbReference type="Pfam" id="PF03738"/>
    </source>
</evidence>
<evidence type="ECO:0000256" key="3">
    <source>
        <dbReference type="ARBA" id="ARBA00022741"/>
    </source>
</evidence>
<dbReference type="GO" id="GO:0046872">
    <property type="term" value="F:metal ion binding"/>
    <property type="evidence" value="ECO:0007669"/>
    <property type="project" value="UniProtKB-KW"/>
</dbReference>
<keyword evidence="2" id="KW-0479">Metal-binding</keyword>
<dbReference type="AlphaFoldDB" id="A0AAU7JM90"/>
<keyword evidence="4" id="KW-0067">ATP-binding</keyword>
<accession>A0AAU7JM90</accession>
<keyword evidence="1" id="KW-0436">Ligase</keyword>
<evidence type="ECO:0000256" key="4">
    <source>
        <dbReference type="ARBA" id="ARBA00022840"/>
    </source>
</evidence>
<dbReference type="RefSeq" id="WP_406858235.1">
    <property type="nucleotide sequence ID" value="NZ_CP157484.1"/>
</dbReference>
<gene>
    <name evidence="7" type="ORF">ABEG18_11690</name>
</gene>
<dbReference type="InterPro" id="IPR016185">
    <property type="entry name" value="PreATP-grasp_dom_sf"/>
</dbReference>
<evidence type="ECO:0000256" key="2">
    <source>
        <dbReference type="ARBA" id="ARBA00022723"/>
    </source>
</evidence>
<dbReference type="Pfam" id="PF03738">
    <property type="entry name" value="GSP_synth"/>
    <property type="match status" value="1"/>
</dbReference>
<dbReference type="InterPro" id="IPR005494">
    <property type="entry name" value="GSPS_pre-ATP-grasp-like_dom"/>
</dbReference>
<evidence type="ECO:0000256" key="1">
    <source>
        <dbReference type="ARBA" id="ARBA00022598"/>
    </source>
</evidence>
<proteinExistence type="predicted"/>
<name>A0AAU7JM90_9HYPH</name>
<evidence type="ECO:0000313" key="7">
    <source>
        <dbReference type="EMBL" id="XBO41381.1"/>
    </source>
</evidence>
<dbReference type="EMBL" id="CP157484">
    <property type="protein sequence ID" value="XBO41381.1"/>
    <property type="molecule type" value="Genomic_DNA"/>
</dbReference>
<dbReference type="GO" id="GO:0016874">
    <property type="term" value="F:ligase activity"/>
    <property type="evidence" value="ECO:0007669"/>
    <property type="project" value="UniProtKB-KW"/>
</dbReference>
<dbReference type="SUPFAM" id="SSF56059">
    <property type="entry name" value="Glutathione synthetase ATP-binding domain-like"/>
    <property type="match status" value="1"/>
</dbReference>
<dbReference type="GO" id="GO:0005524">
    <property type="term" value="F:ATP binding"/>
    <property type="evidence" value="ECO:0007669"/>
    <property type="project" value="UniProtKB-KW"/>
</dbReference>
<keyword evidence="3" id="KW-0547">Nucleotide-binding</keyword>
<organism evidence="7">
    <name type="scientific">Alsobacter sp. KACC 23698</name>
    <dbReference type="NCBI Taxonomy" id="3149229"/>
    <lineage>
        <taxon>Bacteria</taxon>
        <taxon>Pseudomonadati</taxon>
        <taxon>Pseudomonadota</taxon>
        <taxon>Alphaproteobacteria</taxon>
        <taxon>Hyphomicrobiales</taxon>
        <taxon>Alsobacteraceae</taxon>
        <taxon>Alsobacter</taxon>
    </lineage>
</organism>
<protein>
    <submittedName>
        <fullName evidence="7">Glutathionylspermidine synthase family protein</fullName>
    </submittedName>
</protein>
<dbReference type="Gene3D" id="3.30.1490.330">
    <property type="match status" value="1"/>
</dbReference>